<evidence type="ECO:0000313" key="3">
    <source>
        <dbReference type="Proteomes" id="UP000187429"/>
    </source>
</evidence>
<comment type="caution">
    <text evidence="1">The sequence shown here is derived from an EMBL/GenBank/DDBJ whole genome shotgun (WGS) entry which is preliminary data.</text>
</comment>
<reference evidence="3" key="2">
    <citation type="submission" date="2017-01" db="EMBL/GenBank/DDBJ databases">
        <authorList>
            <person name="Wang Y."/>
            <person name="White M."/>
            <person name="Kvist S."/>
            <person name="Moncalvo J.-M."/>
        </authorList>
    </citation>
    <scope>NUCLEOTIDE SEQUENCE [LARGE SCALE GENOMIC DNA]</scope>
    <source>
        <strain evidence="3">ID-206-W2</strain>
    </source>
</reference>
<evidence type="ECO:0000313" key="2">
    <source>
        <dbReference type="EMBL" id="OMJ30039.1"/>
    </source>
</evidence>
<name>A0A1R1X6Y9_9FUNG</name>
<proteinExistence type="predicted"/>
<dbReference type="GO" id="GO:0005634">
    <property type="term" value="C:nucleus"/>
    <property type="evidence" value="ECO:0007669"/>
    <property type="project" value="InterPro"/>
</dbReference>
<dbReference type="Proteomes" id="UP000187429">
    <property type="component" value="Unassembled WGS sequence"/>
</dbReference>
<dbReference type="InterPro" id="IPR012423">
    <property type="entry name" value="Eaf7/MRGBP"/>
</dbReference>
<dbReference type="Pfam" id="PF07904">
    <property type="entry name" value="Eaf7"/>
    <property type="match status" value="1"/>
</dbReference>
<gene>
    <name evidence="1" type="ORF">AYI69_g10255</name>
    <name evidence="2" type="ORF">AYI69_g427</name>
</gene>
<accession>A0A1R1X6Y9</accession>
<dbReference type="AlphaFoldDB" id="A0A1R1X6Y9"/>
<evidence type="ECO:0000313" key="1">
    <source>
        <dbReference type="EMBL" id="OMJ10406.1"/>
    </source>
</evidence>
<dbReference type="EMBL" id="LSSM01000097">
    <property type="protein sequence ID" value="OMJ30039.1"/>
    <property type="molecule type" value="Genomic_DNA"/>
</dbReference>
<dbReference type="OrthoDB" id="5595141at2759"/>
<dbReference type="GO" id="GO:0043189">
    <property type="term" value="C:H4/H2A histone acetyltransferase complex"/>
    <property type="evidence" value="ECO:0007669"/>
    <property type="project" value="InterPro"/>
</dbReference>
<keyword evidence="3" id="KW-1185">Reference proteome</keyword>
<dbReference type="EMBL" id="LSSM01006624">
    <property type="protein sequence ID" value="OMJ10406.1"/>
    <property type="molecule type" value="Genomic_DNA"/>
</dbReference>
<dbReference type="GO" id="GO:0006355">
    <property type="term" value="P:regulation of DNA-templated transcription"/>
    <property type="evidence" value="ECO:0007669"/>
    <property type="project" value="InterPro"/>
</dbReference>
<organism evidence="1 3">
    <name type="scientific">Smittium culicis</name>
    <dbReference type="NCBI Taxonomy" id="133412"/>
    <lineage>
        <taxon>Eukaryota</taxon>
        <taxon>Fungi</taxon>
        <taxon>Fungi incertae sedis</taxon>
        <taxon>Zoopagomycota</taxon>
        <taxon>Kickxellomycotina</taxon>
        <taxon>Harpellomycetes</taxon>
        <taxon>Harpellales</taxon>
        <taxon>Legeriomycetaceae</taxon>
        <taxon>Smittium</taxon>
    </lineage>
</organism>
<sequence>MTNIYTRFLLRATDYDYAISDLWERIASWYELDVLDELESDSETEMNHFNGYSLYDSVINITLPPIQKGEFSANCGRATPVSEFNFWKTKSEFYLPWEDFGAEIAERACQGVTDDNFSDNLISAYSSSDENNDNFFSNPNSSDFVPKGI</sequence>
<reference evidence="1" key="1">
    <citation type="submission" date="2017-01" db="EMBL/GenBank/DDBJ databases">
        <authorList>
            <person name="Mah S.A."/>
            <person name="Swanson W.J."/>
            <person name="Moy G.W."/>
            <person name="Vacquier V.D."/>
        </authorList>
    </citation>
    <scope>NUCLEOTIDE SEQUENCE [LARGE SCALE GENOMIC DNA]</scope>
    <source>
        <strain evidence="1">ID-206-W2</strain>
    </source>
</reference>
<protein>
    <submittedName>
        <fullName evidence="1">Uncharacterized protein</fullName>
    </submittedName>
</protein>